<proteinExistence type="predicted"/>
<keyword evidence="2" id="KW-1185">Reference proteome</keyword>
<dbReference type="Proteomes" id="UP000623608">
    <property type="component" value="Unassembled WGS sequence"/>
</dbReference>
<evidence type="ECO:0000313" key="1">
    <source>
        <dbReference type="EMBL" id="GIF22348.1"/>
    </source>
</evidence>
<organism evidence="1 2">
    <name type="scientific">Paractinoplanes tereljensis</name>
    <dbReference type="NCBI Taxonomy" id="571912"/>
    <lineage>
        <taxon>Bacteria</taxon>
        <taxon>Bacillati</taxon>
        <taxon>Actinomycetota</taxon>
        <taxon>Actinomycetes</taxon>
        <taxon>Micromonosporales</taxon>
        <taxon>Micromonosporaceae</taxon>
        <taxon>Paractinoplanes</taxon>
    </lineage>
</organism>
<dbReference type="AlphaFoldDB" id="A0A919NQ94"/>
<reference evidence="1" key="1">
    <citation type="submission" date="2021-01" db="EMBL/GenBank/DDBJ databases">
        <title>Whole genome shotgun sequence of Actinoplanes tereljensis NBRC 105297.</title>
        <authorList>
            <person name="Komaki H."/>
            <person name="Tamura T."/>
        </authorList>
    </citation>
    <scope>NUCLEOTIDE SEQUENCE</scope>
    <source>
        <strain evidence="1">NBRC 105297</strain>
    </source>
</reference>
<evidence type="ECO:0000313" key="2">
    <source>
        <dbReference type="Proteomes" id="UP000623608"/>
    </source>
</evidence>
<accession>A0A919NQ94</accession>
<protein>
    <submittedName>
        <fullName evidence="1">Uncharacterized protein</fullName>
    </submittedName>
</protein>
<name>A0A919NQ94_9ACTN</name>
<sequence length="62" mass="6039">MGAFGSDGDVPMVGVAASVTVLAATPGGADMRTTAAATVVAARSVAATSLGRFDMPRRSGRA</sequence>
<gene>
    <name evidence="1" type="ORF">Ate02nite_50780</name>
</gene>
<dbReference type="EMBL" id="BOMY01000034">
    <property type="protein sequence ID" value="GIF22348.1"/>
    <property type="molecule type" value="Genomic_DNA"/>
</dbReference>
<comment type="caution">
    <text evidence="1">The sequence shown here is derived from an EMBL/GenBank/DDBJ whole genome shotgun (WGS) entry which is preliminary data.</text>
</comment>